<dbReference type="PANTHER" id="PTHR41532:SF1">
    <property type="entry name" value="FIXS PROTEIN"/>
    <property type="match status" value="1"/>
</dbReference>
<dbReference type="NCBIfam" id="TIGR00847">
    <property type="entry name" value="ccoS"/>
    <property type="match status" value="1"/>
</dbReference>
<reference evidence="2 3" key="1">
    <citation type="submission" date="2019-08" db="EMBL/GenBank/DDBJ databases">
        <title>Identification of a novel species of the genus Boseongicola.</title>
        <authorList>
            <person name="Zhang X.-Q."/>
        </authorList>
    </citation>
    <scope>NUCLEOTIDE SEQUENCE [LARGE SCALE GENOMIC DNA]</scope>
    <source>
        <strain evidence="2 3">HY14</strain>
    </source>
</reference>
<proteinExistence type="predicted"/>
<dbReference type="Proteomes" id="UP000322080">
    <property type="component" value="Unassembled WGS sequence"/>
</dbReference>
<comment type="caution">
    <text evidence="2">The sequence shown here is derived from an EMBL/GenBank/DDBJ whole genome shotgun (WGS) entry which is preliminary data.</text>
</comment>
<dbReference type="PANTHER" id="PTHR41532">
    <property type="entry name" value="FIXS PROTEIN"/>
    <property type="match status" value="1"/>
</dbReference>
<keyword evidence="3" id="KW-1185">Reference proteome</keyword>
<dbReference type="RefSeq" id="WP_148376855.1">
    <property type="nucleotide sequence ID" value="NZ_VSIY01000004.1"/>
</dbReference>
<evidence type="ECO:0000313" key="3">
    <source>
        <dbReference type="Proteomes" id="UP000322080"/>
    </source>
</evidence>
<keyword evidence="1" id="KW-0472">Membrane</keyword>
<name>A0A5D0RMD3_9RHOB</name>
<organism evidence="2 3">
    <name type="scientific">Maritimibacter fusiformis</name>
    <dbReference type="NCBI Taxonomy" id="2603819"/>
    <lineage>
        <taxon>Bacteria</taxon>
        <taxon>Pseudomonadati</taxon>
        <taxon>Pseudomonadota</taxon>
        <taxon>Alphaproteobacteria</taxon>
        <taxon>Rhodobacterales</taxon>
        <taxon>Roseobacteraceae</taxon>
        <taxon>Maritimibacter</taxon>
    </lineage>
</organism>
<evidence type="ECO:0000313" key="2">
    <source>
        <dbReference type="EMBL" id="TYB82106.1"/>
    </source>
</evidence>
<keyword evidence="1" id="KW-1133">Transmembrane helix</keyword>
<gene>
    <name evidence="2" type="primary">ccoS</name>
    <name evidence="2" type="ORF">FVF75_05075</name>
</gene>
<dbReference type="InterPro" id="IPR004714">
    <property type="entry name" value="Cyt_oxidase_maturation_cbb3"/>
</dbReference>
<sequence length="53" mass="6005">MNVLVYLIPVSLLLGGLGLAFFFWTLKSSQYDDPEGDARRILTDRYDDAPPED</sequence>
<dbReference type="EMBL" id="VSIY01000004">
    <property type="protein sequence ID" value="TYB82106.1"/>
    <property type="molecule type" value="Genomic_DNA"/>
</dbReference>
<accession>A0A5D0RMD3</accession>
<dbReference type="AlphaFoldDB" id="A0A5D0RMD3"/>
<evidence type="ECO:0000256" key="1">
    <source>
        <dbReference type="SAM" id="Phobius"/>
    </source>
</evidence>
<protein>
    <submittedName>
        <fullName evidence="2">Cbb3-type cytochrome oxidase assembly protein CcoS</fullName>
    </submittedName>
</protein>
<keyword evidence="1" id="KW-0812">Transmembrane</keyword>
<feature type="transmembrane region" description="Helical" evidence="1">
    <location>
        <begin position="6"/>
        <end position="26"/>
    </location>
</feature>
<dbReference type="Pfam" id="PF03597">
    <property type="entry name" value="FixS"/>
    <property type="match status" value="1"/>
</dbReference>